<name>A0ABW4VIV0_9BACT</name>
<protein>
    <submittedName>
        <fullName evidence="1">Uncharacterized protein</fullName>
    </submittedName>
</protein>
<keyword evidence="2" id="KW-1185">Reference proteome</keyword>
<dbReference type="Proteomes" id="UP001597361">
    <property type="component" value="Unassembled WGS sequence"/>
</dbReference>
<dbReference type="RefSeq" id="WP_376883811.1">
    <property type="nucleotide sequence ID" value="NZ_JBHUHR010000015.1"/>
</dbReference>
<comment type="caution">
    <text evidence="1">The sequence shown here is derived from an EMBL/GenBank/DDBJ whole genome shotgun (WGS) entry which is preliminary data.</text>
</comment>
<reference evidence="2" key="1">
    <citation type="journal article" date="2019" name="Int. J. Syst. Evol. Microbiol.">
        <title>The Global Catalogue of Microorganisms (GCM) 10K type strain sequencing project: providing services to taxonomists for standard genome sequencing and annotation.</title>
        <authorList>
            <consortium name="The Broad Institute Genomics Platform"/>
            <consortium name="The Broad Institute Genome Sequencing Center for Infectious Disease"/>
            <person name="Wu L."/>
            <person name="Ma J."/>
        </authorList>
    </citation>
    <scope>NUCLEOTIDE SEQUENCE [LARGE SCALE GENOMIC DNA]</scope>
    <source>
        <strain evidence="2">CGMCC 1.15180</strain>
    </source>
</reference>
<organism evidence="1 2">
    <name type="scientific">Belliella marina</name>
    <dbReference type="NCBI Taxonomy" id="1644146"/>
    <lineage>
        <taxon>Bacteria</taxon>
        <taxon>Pseudomonadati</taxon>
        <taxon>Bacteroidota</taxon>
        <taxon>Cytophagia</taxon>
        <taxon>Cytophagales</taxon>
        <taxon>Cyclobacteriaceae</taxon>
        <taxon>Belliella</taxon>
    </lineage>
</organism>
<sequence>MLLFASRQKVKGILTTNSLSNKKSPDKEAFEKYTVIITTFCSFLFYYKPSDAGGMTKIRGGGGIVGGYACPDV</sequence>
<evidence type="ECO:0000313" key="1">
    <source>
        <dbReference type="EMBL" id="MFD2034004.1"/>
    </source>
</evidence>
<proteinExistence type="predicted"/>
<accession>A0ABW4VIV0</accession>
<gene>
    <name evidence="1" type="ORF">ACFSKL_04330</name>
</gene>
<evidence type="ECO:0000313" key="2">
    <source>
        <dbReference type="Proteomes" id="UP001597361"/>
    </source>
</evidence>
<dbReference type="EMBL" id="JBHUHR010000015">
    <property type="protein sequence ID" value="MFD2034004.1"/>
    <property type="molecule type" value="Genomic_DNA"/>
</dbReference>